<gene>
    <name evidence="2" type="ORF">DC3_44520</name>
</gene>
<reference evidence="2 3" key="1">
    <citation type="submission" date="2019-07" db="EMBL/GenBank/DDBJ databases">
        <title>Whole genome shotgun sequence of Deinococcus cellulosilyticus NBRC 106333.</title>
        <authorList>
            <person name="Hosoyama A."/>
            <person name="Uohara A."/>
            <person name="Ohji S."/>
            <person name="Ichikawa N."/>
        </authorList>
    </citation>
    <scope>NUCLEOTIDE SEQUENCE [LARGE SCALE GENOMIC DNA]</scope>
    <source>
        <strain evidence="2 3">NBRC 106333</strain>
    </source>
</reference>
<feature type="compositionally biased region" description="Polar residues" evidence="1">
    <location>
        <begin position="84"/>
        <end position="101"/>
    </location>
</feature>
<evidence type="ECO:0000313" key="3">
    <source>
        <dbReference type="Proteomes" id="UP000321306"/>
    </source>
</evidence>
<name>A0A511N8G3_DEIC1</name>
<evidence type="ECO:0000313" key="2">
    <source>
        <dbReference type="EMBL" id="GEM48817.1"/>
    </source>
</evidence>
<evidence type="ECO:0000256" key="1">
    <source>
        <dbReference type="SAM" id="MobiDB-lite"/>
    </source>
</evidence>
<feature type="region of interest" description="Disordered" evidence="1">
    <location>
        <begin position="70"/>
        <end position="110"/>
    </location>
</feature>
<organism evidence="2 3">
    <name type="scientific">Deinococcus cellulosilyticus (strain DSM 18568 / NBRC 106333 / KACC 11606 / 5516J-15)</name>
    <dbReference type="NCBI Taxonomy" id="1223518"/>
    <lineage>
        <taxon>Bacteria</taxon>
        <taxon>Thermotogati</taxon>
        <taxon>Deinococcota</taxon>
        <taxon>Deinococci</taxon>
        <taxon>Deinococcales</taxon>
        <taxon>Deinococcaceae</taxon>
        <taxon>Deinococcus</taxon>
    </lineage>
</organism>
<keyword evidence="3" id="KW-1185">Reference proteome</keyword>
<comment type="caution">
    <text evidence="2">The sequence shown here is derived from an EMBL/GenBank/DDBJ whole genome shotgun (WGS) entry which is preliminary data.</text>
</comment>
<dbReference type="EMBL" id="BJXB01000024">
    <property type="protein sequence ID" value="GEM48817.1"/>
    <property type="molecule type" value="Genomic_DNA"/>
</dbReference>
<sequence>MAGLECDKCLQPTRVIDNGKTETDADGRVIYRRYRVCANPTCPMFRIRRESVELWLPDEGNPFRVSARELNLVEEPEEDPWQPSLWQTSSAKQESTQTPQNPKEPPPKRK</sequence>
<dbReference type="AlphaFoldDB" id="A0A511N8G3"/>
<dbReference type="Proteomes" id="UP000321306">
    <property type="component" value="Unassembled WGS sequence"/>
</dbReference>
<proteinExistence type="predicted"/>
<protein>
    <submittedName>
        <fullName evidence="2">Uncharacterized protein</fullName>
    </submittedName>
</protein>
<accession>A0A511N8G3</accession>